<dbReference type="InterPro" id="IPR007627">
    <property type="entry name" value="RNA_pol_sigma70_r2"/>
</dbReference>
<dbReference type="Gene3D" id="1.10.10.10">
    <property type="entry name" value="Winged helix-like DNA-binding domain superfamily/Winged helix DNA-binding domain"/>
    <property type="match status" value="1"/>
</dbReference>
<dbReference type="NCBIfam" id="TIGR02937">
    <property type="entry name" value="sigma70-ECF"/>
    <property type="match status" value="1"/>
</dbReference>
<dbReference type="Gene3D" id="1.10.1740.10">
    <property type="match status" value="1"/>
</dbReference>
<dbReference type="SUPFAM" id="SSF88946">
    <property type="entry name" value="Sigma2 domain of RNA polymerase sigma factors"/>
    <property type="match status" value="1"/>
</dbReference>
<dbReference type="KEGG" id="knv:Pan216_07990"/>
<dbReference type="EMBL" id="CP036279">
    <property type="protein sequence ID" value="QDU59963.1"/>
    <property type="molecule type" value="Genomic_DNA"/>
</dbReference>
<dbReference type="InterPro" id="IPR013324">
    <property type="entry name" value="RNA_pol_sigma_r3/r4-like"/>
</dbReference>
<evidence type="ECO:0000256" key="2">
    <source>
        <dbReference type="ARBA" id="ARBA00023015"/>
    </source>
</evidence>
<keyword evidence="3" id="KW-0731">Sigma factor</keyword>
<dbReference type="AlphaFoldDB" id="A0A518AZ14"/>
<name>A0A518AZ14_9BACT</name>
<dbReference type="InterPro" id="IPR013325">
    <property type="entry name" value="RNA_pol_sigma_r2"/>
</dbReference>
<evidence type="ECO:0000256" key="3">
    <source>
        <dbReference type="ARBA" id="ARBA00023082"/>
    </source>
</evidence>
<dbReference type="InterPro" id="IPR014331">
    <property type="entry name" value="RNA_pol_sigma70_ECF_RHOBA"/>
</dbReference>
<accession>A0A518AZ14</accession>
<evidence type="ECO:0000313" key="6">
    <source>
        <dbReference type="EMBL" id="QDU59963.1"/>
    </source>
</evidence>
<dbReference type="InterPro" id="IPR039425">
    <property type="entry name" value="RNA_pol_sigma-70-like"/>
</dbReference>
<dbReference type="InterPro" id="IPR014284">
    <property type="entry name" value="RNA_pol_sigma-70_dom"/>
</dbReference>
<keyword evidence="7" id="KW-1185">Reference proteome</keyword>
<comment type="similarity">
    <text evidence="1">Belongs to the sigma-70 factor family. ECF subfamily.</text>
</comment>
<dbReference type="GO" id="GO:0016987">
    <property type="term" value="F:sigma factor activity"/>
    <property type="evidence" value="ECO:0007669"/>
    <property type="project" value="UniProtKB-KW"/>
</dbReference>
<dbReference type="PANTHER" id="PTHR43133:SF51">
    <property type="entry name" value="RNA POLYMERASE SIGMA FACTOR"/>
    <property type="match status" value="1"/>
</dbReference>
<dbReference type="RefSeq" id="WP_145255060.1">
    <property type="nucleotide sequence ID" value="NZ_CP036279.1"/>
</dbReference>
<evidence type="ECO:0000313" key="7">
    <source>
        <dbReference type="Proteomes" id="UP000317093"/>
    </source>
</evidence>
<dbReference type="SUPFAM" id="SSF88659">
    <property type="entry name" value="Sigma3 and sigma4 domains of RNA polymerase sigma factors"/>
    <property type="match status" value="1"/>
</dbReference>
<keyword evidence="2" id="KW-0805">Transcription regulation</keyword>
<keyword evidence="4" id="KW-0804">Transcription</keyword>
<dbReference type="Pfam" id="PF04542">
    <property type="entry name" value="Sigma70_r2"/>
    <property type="match status" value="1"/>
</dbReference>
<protein>
    <submittedName>
        <fullName evidence="6">RNA polymerase sigma factor CarQ</fullName>
    </submittedName>
</protein>
<evidence type="ECO:0000259" key="5">
    <source>
        <dbReference type="Pfam" id="PF04542"/>
    </source>
</evidence>
<dbReference type="PANTHER" id="PTHR43133">
    <property type="entry name" value="RNA POLYMERASE ECF-TYPE SIGMA FACTO"/>
    <property type="match status" value="1"/>
</dbReference>
<dbReference type="Proteomes" id="UP000317093">
    <property type="component" value="Chromosome"/>
</dbReference>
<organism evidence="6 7">
    <name type="scientific">Kolteria novifilia</name>
    <dbReference type="NCBI Taxonomy" id="2527975"/>
    <lineage>
        <taxon>Bacteria</taxon>
        <taxon>Pseudomonadati</taxon>
        <taxon>Planctomycetota</taxon>
        <taxon>Planctomycetia</taxon>
        <taxon>Kolteriales</taxon>
        <taxon>Kolteriaceae</taxon>
        <taxon>Kolteria</taxon>
    </lineage>
</organism>
<dbReference type="NCBIfam" id="TIGR02989">
    <property type="entry name" value="Sig-70_gvs1"/>
    <property type="match status" value="1"/>
</dbReference>
<evidence type="ECO:0000256" key="4">
    <source>
        <dbReference type="ARBA" id="ARBA00023163"/>
    </source>
</evidence>
<dbReference type="OrthoDB" id="6383365at2"/>
<dbReference type="InterPro" id="IPR036388">
    <property type="entry name" value="WH-like_DNA-bd_sf"/>
</dbReference>
<sequence length="173" mass="19949">MDADRHQQFAERVVRNQHRVFRYIVSLVANRADAEELFQQTCLTLWEHWDRYDPALDFLPWACGIAHNHVRNFRRRKEHRQVQLDADVVELLARRSEAVLSRESDGVAALRDCLETLPDASRSVIQGYYSGRTVREIAALRDATPNAIYKMLDRIRVALHECVAARLAGEVPG</sequence>
<evidence type="ECO:0000256" key="1">
    <source>
        <dbReference type="ARBA" id="ARBA00010641"/>
    </source>
</evidence>
<reference evidence="6 7" key="1">
    <citation type="submission" date="2019-02" db="EMBL/GenBank/DDBJ databases">
        <title>Deep-cultivation of Planctomycetes and their phenomic and genomic characterization uncovers novel biology.</title>
        <authorList>
            <person name="Wiegand S."/>
            <person name="Jogler M."/>
            <person name="Boedeker C."/>
            <person name="Pinto D."/>
            <person name="Vollmers J."/>
            <person name="Rivas-Marin E."/>
            <person name="Kohn T."/>
            <person name="Peeters S.H."/>
            <person name="Heuer A."/>
            <person name="Rast P."/>
            <person name="Oberbeckmann S."/>
            <person name="Bunk B."/>
            <person name="Jeske O."/>
            <person name="Meyerdierks A."/>
            <person name="Storesund J.E."/>
            <person name="Kallscheuer N."/>
            <person name="Luecker S."/>
            <person name="Lage O.M."/>
            <person name="Pohl T."/>
            <person name="Merkel B.J."/>
            <person name="Hornburger P."/>
            <person name="Mueller R.-W."/>
            <person name="Bruemmer F."/>
            <person name="Labrenz M."/>
            <person name="Spormann A.M."/>
            <person name="Op den Camp H."/>
            <person name="Overmann J."/>
            <person name="Amann R."/>
            <person name="Jetten M.S.M."/>
            <person name="Mascher T."/>
            <person name="Medema M.H."/>
            <person name="Devos D.P."/>
            <person name="Kaster A.-K."/>
            <person name="Ovreas L."/>
            <person name="Rohde M."/>
            <person name="Galperin M.Y."/>
            <person name="Jogler C."/>
        </authorList>
    </citation>
    <scope>NUCLEOTIDE SEQUENCE [LARGE SCALE GENOMIC DNA]</scope>
    <source>
        <strain evidence="6 7">Pan216</strain>
    </source>
</reference>
<gene>
    <name evidence="6" type="primary">carQ_1</name>
    <name evidence="6" type="ORF">Pan216_07990</name>
</gene>
<proteinExistence type="inferred from homology"/>
<dbReference type="GO" id="GO:0006352">
    <property type="term" value="P:DNA-templated transcription initiation"/>
    <property type="evidence" value="ECO:0007669"/>
    <property type="project" value="InterPro"/>
</dbReference>
<feature type="domain" description="RNA polymerase sigma-70 region 2" evidence="5">
    <location>
        <begin position="14"/>
        <end position="78"/>
    </location>
</feature>